<feature type="domain" description="Glycosyl transferase family 1" evidence="1">
    <location>
        <begin position="213"/>
        <end position="384"/>
    </location>
</feature>
<evidence type="ECO:0000259" key="2">
    <source>
        <dbReference type="Pfam" id="PF13439"/>
    </source>
</evidence>
<dbReference type="HOGENOM" id="CLU_009583_2_3_0"/>
<dbReference type="Pfam" id="PF00534">
    <property type="entry name" value="Glycos_transf_1"/>
    <property type="match status" value="1"/>
</dbReference>
<dbReference type="KEGG" id="sti:Sthe_1464"/>
<dbReference type="SUPFAM" id="SSF53756">
    <property type="entry name" value="UDP-Glycosyltransferase/glycogen phosphorylase"/>
    <property type="match status" value="1"/>
</dbReference>
<dbReference type="PANTHER" id="PTHR45947">
    <property type="entry name" value="SULFOQUINOVOSYL TRANSFERASE SQD2"/>
    <property type="match status" value="1"/>
</dbReference>
<dbReference type="InterPro" id="IPR001296">
    <property type="entry name" value="Glyco_trans_1"/>
</dbReference>
<proteinExistence type="predicted"/>
<dbReference type="eggNOG" id="COG0297">
    <property type="taxonomic scope" value="Bacteria"/>
</dbReference>
<dbReference type="Pfam" id="PF13439">
    <property type="entry name" value="Glyco_transf_4"/>
    <property type="match status" value="1"/>
</dbReference>
<dbReference type="RefSeq" id="WP_012871946.1">
    <property type="nucleotide sequence ID" value="NC_013523.1"/>
</dbReference>
<protein>
    <submittedName>
        <fullName evidence="3">Glycosyl transferase group 1</fullName>
    </submittedName>
</protein>
<keyword evidence="3" id="KW-0808">Transferase</keyword>
<keyword evidence="4" id="KW-1185">Reference proteome</keyword>
<sequence length="415" mass="45679">MISVHTSPFAMLGGRDAGGMNVYVRELSRHLVERGVAVDIYTRRTDRLSPHITPITDGMRLIQVEAGPPHPIDKDSLFCYLPEFASDVAYLAISEGLRYDAIHAHYWLSGWAGHLLGRYIDAPLVLMFHTLAHLKNAVAQDEHRETTLRLQVERRLVDLADAIISANPDEREEMIRRLGADPARIHTVPPGVDLERFRPADGHAARHRLGLPEGPLVLFVGRIDPVKGIDTLFDAFRRLVHDHEWDGPAPRLVFVGGLIQIDDHGSTMDADLQRLAARAEALGLSDYVLFHGAQPRERLPLYYNAVDVCAVPSRYESFGLVAVEAMACGTPIVASRVGGLRFTIEDDVSGLLVPHSDPAALAAALRRVLTDHDLRSRMQVGARQAAVNYSWQTITSAVLGVYEHLAAANPVIASA</sequence>
<accession>D1C3T2</accession>
<evidence type="ECO:0000259" key="1">
    <source>
        <dbReference type="Pfam" id="PF00534"/>
    </source>
</evidence>
<dbReference type="InParanoid" id="D1C3T2"/>
<dbReference type="GO" id="GO:0016757">
    <property type="term" value="F:glycosyltransferase activity"/>
    <property type="evidence" value="ECO:0007669"/>
    <property type="project" value="InterPro"/>
</dbReference>
<dbReference type="InterPro" id="IPR028098">
    <property type="entry name" value="Glyco_trans_4-like_N"/>
</dbReference>
<dbReference type="Gene3D" id="3.40.50.2000">
    <property type="entry name" value="Glycogen Phosphorylase B"/>
    <property type="match status" value="2"/>
</dbReference>
<organism evidence="3 4">
    <name type="scientific">Sphaerobacter thermophilus (strain ATCC 49802 / DSM 20745 / KCCM 41009 / NCIMB 13125 / S 6022)</name>
    <dbReference type="NCBI Taxonomy" id="479434"/>
    <lineage>
        <taxon>Bacteria</taxon>
        <taxon>Pseudomonadati</taxon>
        <taxon>Thermomicrobiota</taxon>
        <taxon>Thermomicrobia</taxon>
        <taxon>Sphaerobacterales</taxon>
        <taxon>Sphaerobacterineae</taxon>
        <taxon>Sphaerobacteraceae</taxon>
        <taxon>Sphaerobacter</taxon>
    </lineage>
</organism>
<dbReference type="AlphaFoldDB" id="D1C3T2"/>
<name>D1C3T2_SPHTD</name>
<reference evidence="3 4" key="2">
    <citation type="journal article" date="2010" name="Stand. Genomic Sci.">
        <title>Complete genome sequence of Desulfohalobium retbaense type strain (HR(100)).</title>
        <authorList>
            <person name="Spring S."/>
            <person name="Nolan M."/>
            <person name="Lapidus A."/>
            <person name="Glavina Del Rio T."/>
            <person name="Copeland A."/>
            <person name="Tice H."/>
            <person name="Cheng J.F."/>
            <person name="Lucas S."/>
            <person name="Land M."/>
            <person name="Chen F."/>
            <person name="Bruce D."/>
            <person name="Goodwin L."/>
            <person name="Pitluck S."/>
            <person name="Ivanova N."/>
            <person name="Mavromatis K."/>
            <person name="Mikhailova N."/>
            <person name="Pati A."/>
            <person name="Chen A."/>
            <person name="Palaniappan K."/>
            <person name="Hauser L."/>
            <person name="Chang Y.J."/>
            <person name="Jeffries C.D."/>
            <person name="Munk C."/>
            <person name="Kiss H."/>
            <person name="Chain P."/>
            <person name="Han C."/>
            <person name="Brettin T."/>
            <person name="Detter J.C."/>
            <person name="Schuler E."/>
            <person name="Goker M."/>
            <person name="Rohde M."/>
            <person name="Bristow J."/>
            <person name="Eisen J.A."/>
            <person name="Markowitz V."/>
            <person name="Hugenholtz P."/>
            <person name="Kyrpides N.C."/>
            <person name="Klenk H.P."/>
        </authorList>
    </citation>
    <scope>NUCLEOTIDE SEQUENCE [LARGE SCALE GENOMIC DNA]</scope>
    <source>
        <strain evidence="4">ATCC 49802 / DSM 20745 / S 6022</strain>
    </source>
</reference>
<dbReference type="STRING" id="479434.Sthe_1464"/>
<dbReference type="CAZy" id="GT4">
    <property type="family name" value="Glycosyltransferase Family 4"/>
</dbReference>
<evidence type="ECO:0000313" key="3">
    <source>
        <dbReference type="EMBL" id="ACZ38899.1"/>
    </source>
</evidence>
<reference evidence="4" key="1">
    <citation type="submission" date="2009-11" db="EMBL/GenBank/DDBJ databases">
        <title>The complete chromosome 1 of Sphaerobacter thermophilus DSM 20745.</title>
        <authorList>
            <person name="Lucas S."/>
            <person name="Copeland A."/>
            <person name="Lapidus A."/>
            <person name="Glavina del Rio T."/>
            <person name="Dalin E."/>
            <person name="Tice H."/>
            <person name="Bruce D."/>
            <person name="Goodwin L."/>
            <person name="Pitluck S."/>
            <person name="Kyrpides N."/>
            <person name="Mavromatis K."/>
            <person name="Ivanova N."/>
            <person name="Mikhailova N."/>
            <person name="LaButti K.M."/>
            <person name="Clum A."/>
            <person name="Sun H.I."/>
            <person name="Brettin T."/>
            <person name="Detter J.C."/>
            <person name="Han C."/>
            <person name="Larimer F."/>
            <person name="Land M."/>
            <person name="Hauser L."/>
            <person name="Markowitz V."/>
            <person name="Cheng J.F."/>
            <person name="Hugenholtz P."/>
            <person name="Woyke T."/>
            <person name="Wu D."/>
            <person name="Steenblock K."/>
            <person name="Schneider S."/>
            <person name="Pukall R."/>
            <person name="Goeker M."/>
            <person name="Klenk H.P."/>
            <person name="Eisen J.A."/>
        </authorList>
    </citation>
    <scope>NUCLEOTIDE SEQUENCE [LARGE SCALE GENOMIC DNA]</scope>
    <source>
        <strain evidence="4">ATCC 49802 / DSM 20745 / S 6022</strain>
    </source>
</reference>
<dbReference type="PANTHER" id="PTHR45947:SF3">
    <property type="entry name" value="SULFOQUINOVOSYL TRANSFERASE SQD2"/>
    <property type="match status" value="1"/>
</dbReference>
<dbReference type="EMBL" id="CP001823">
    <property type="protein sequence ID" value="ACZ38899.1"/>
    <property type="molecule type" value="Genomic_DNA"/>
</dbReference>
<evidence type="ECO:0000313" key="4">
    <source>
        <dbReference type="Proteomes" id="UP000002027"/>
    </source>
</evidence>
<dbReference type="Proteomes" id="UP000002027">
    <property type="component" value="Chromosome 1"/>
</dbReference>
<gene>
    <name evidence="3" type="ordered locus">Sthe_1464</name>
</gene>
<dbReference type="InterPro" id="IPR050194">
    <property type="entry name" value="Glycosyltransferase_grp1"/>
</dbReference>
<dbReference type="FunCoup" id="D1C3T2">
    <property type="interactions" value="322"/>
</dbReference>
<feature type="domain" description="Glycosyltransferase subfamily 4-like N-terminal" evidence="2">
    <location>
        <begin position="18"/>
        <end position="196"/>
    </location>
</feature>